<name>A0A7K5KZ56_VIRAL</name>
<keyword evidence="4 9" id="KW-1133">Transmembrane helix</keyword>
<evidence type="ECO:0000256" key="9">
    <source>
        <dbReference type="SAM" id="Phobius"/>
    </source>
</evidence>
<dbReference type="GO" id="GO:0070053">
    <property type="term" value="F:thrombospondin receptor activity"/>
    <property type="evidence" value="ECO:0007669"/>
    <property type="project" value="InterPro"/>
</dbReference>
<evidence type="ECO:0000256" key="1">
    <source>
        <dbReference type="ARBA" id="ARBA00004651"/>
    </source>
</evidence>
<evidence type="ECO:0000313" key="12">
    <source>
        <dbReference type="Proteomes" id="UP000589495"/>
    </source>
</evidence>
<gene>
    <name evidence="11" type="primary">Cd47</name>
    <name evidence="11" type="ORF">VIRALT_R10765</name>
</gene>
<evidence type="ECO:0000313" key="11">
    <source>
        <dbReference type="EMBL" id="NWT11536.1"/>
    </source>
</evidence>
<evidence type="ECO:0000256" key="7">
    <source>
        <dbReference type="ARBA" id="ARBA00023283"/>
    </source>
</evidence>
<dbReference type="PANTHER" id="PTHR10613">
    <property type="entry name" value="LEUKOCYTE SURFACE ANTIGEN CD47"/>
    <property type="match status" value="1"/>
</dbReference>
<keyword evidence="12" id="KW-1185">Reference proteome</keyword>
<organism evidence="11 12">
    <name type="scientific">Vireo altiloquus</name>
    <name type="common">Black-whiskered vireo</name>
    <name type="synonym">Muscicapa altiloqua</name>
    <dbReference type="NCBI Taxonomy" id="34956"/>
    <lineage>
        <taxon>Eukaryota</taxon>
        <taxon>Metazoa</taxon>
        <taxon>Chordata</taxon>
        <taxon>Craniata</taxon>
        <taxon>Vertebrata</taxon>
        <taxon>Euteleostomi</taxon>
        <taxon>Archelosauria</taxon>
        <taxon>Archosauria</taxon>
        <taxon>Dinosauria</taxon>
        <taxon>Saurischia</taxon>
        <taxon>Theropoda</taxon>
        <taxon>Coelurosauria</taxon>
        <taxon>Aves</taxon>
        <taxon>Neognathae</taxon>
        <taxon>Neoaves</taxon>
        <taxon>Telluraves</taxon>
        <taxon>Australaves</taxon>
        <taxon>Passeriformes</taxon>
        <taxon>Corvoidea</taxon>
        <taxon>Vireonidae</taxon>
        <taxon>Vireoninae</taxon>
        <taxon>Vireo</taxon>
    </lineage>
</organism>
<evidence type="ECO:0000256" key="5">
    <source>
        <dbReference type="ARBA" id="ARBA00023136"/>
    </source>
</evidence>
<evidence type="ECO:0000256" key="8">
    <source>
        <dbReference type="ARBA" id="ARBA00033289"/>
    </source>
</evidence>
<feature type="non-terminal residue" evidence="11">
    <location>
        <position position="1"/>
    </location>
</feature>
<dbReference type="InterPro" id="IPR036179">
    <property type="entry name" value="Ig-like_dom_sf"/>
</dbReference>
<feature type="transmembrane region" description="Helical" evidence="9">
    <location>
        <begin position="127"/>
        <end position="147"/>
    </location>
</feature>
<evidence type="ECO:0000256" key="3">
    <source>
        <dbReference type="ARBA" id="ARBA00022692"/>
    </source>
</evidence>
<feature type="transmembrane region" description="Helical" evidence="9">
    <location>
        <begin position="159"/>
        <end position="180"/>
    </location>
</feature>
<accession>A0A7K5KZ56</accession>
<feature type="transmembrane region" description="Helical" evidence="9">
    <location>
        <begin position="219"/>
        <end position="239"/>
    </location>
</feature>
<keyword evidence="7" id="KW-0873">Pyrrolidone carboxylic acid</keyword>
<dbReference type="GO" id="GO:0050766">
    <property type="term" value="P:positive regulation of phagocytosis"/>
    <property type="evidence" value="ECO:0007669"/>
    <property type="project" value="InterPro"/>
</dbReference>
<dbReference type="Pfam" id="PF04549">
    <property type="entry name" value="CD47"/>
    <property type="match status" value="1"/>
</dbReference>
<evidence type="ECO:0000256" key="4">
    <source>
        <dbReference type="ARBA" id="ARBA00022989"/>
    </source>
</evidence>
<comment type="caution">
    <text evidence="11">The sequence shown here is derived from an EMBL/GenBank/DDBJ whole genome shotgun (WGS) entry which is preliminary data.</text>
</comment>
<keyword evidence="6" id="KW-0325">Glycoprotein</keyword>
<feature type="non-terminal residue" evidence="11">
    <location>
        <position position="273"/>
    </location>
</feature>
<dbReference type="EMBL" id="VZRF01004819">
    <property type="protein sequence ID" value="NWT11536.1"/>
    <property type="molecule type" value="Genomic_DNA"/>
</dbReference>
<dbReference type="GO" id="GO:0022409">
    <property type="term" value="P:positive regulation of cell-cell adhesion"/>
    <property type="evidence" value="ECO:0007669"/>
    <property type="project" value="InterPro"/>
</dbReference>
<dbReference type="GO" id="GO:0050729">
    <property type="term" value="P:positive regulation of inflammatory response"/>
    <property type="evidence" value="ECO:0007669"/>
    <property type="project" value="InterPro"/>
</dbReference>
<dbReference type="PROSITE" id="PS50835">
    <property type="entry name" value="IG_LIKE"/>
    <property type="match status" value="1"/>
</dbReference>
<dbReference type="InterPro" id="IPR013783">
    <property type="entry name" value="Ig-like_fold"/>
</dbReference>
<proteinExistence type="predicted"/>
<dbReference type="SUPFAM" id="SSF48726">
    <property type="entry name" value="Immunoglobulin"/>
    <property type="match status" value="1"/>
</dbReference>
<evidence type="ECO:0000256" key="6">
    <source>
        <dbReference type="ARBA" id="ARBA00023180"/>
    </source>
</evidence>
<dbReference type="Proteomes" id="UP000589495">
    <property type="component" value="Unassembled WGS sequence"/>
</dbReference>
<dbReference type="AlphaFoldDB" id="A0A7K5KZ56"/>
<dbReference type="InterPro" id="IPR006704">
    <property type="entry name" value="CD47"/>
</dbReference>
<reference evidence="11 12" key="1">
    <citation type="submission" date="2019-09" db="EMBL/GenBank/DDBJ databases">
        <title>Bird 10,000 Genomes (B10K) Project - Family phase.</title>
        <authorList>
            <person name="Zhang G."/>
        </authorList>
    </citation>
    <scope>NUCLEOTIDE SEQUENCE [LARGE SCALE GENOMIC DNA]</scope>
    <source>
        <strain evidence="11">B10K-DU-001-22</strain>
        <tissue evidence="11">Muscle</tissue>
    </source>
</reference>
<comment type="subcellular location">
    <subcellularLocation>
        <location evidence="1">Cell membrane</location>
        <topology evidence="1">Multi-pass membrane protein</topology>
    </subcellularLocation>
</comment>
<dbReference type="GO" id="GO:0070062">
    <property type="term" value="C:extracellular exosome"/>
    <property type="evidence" value="ECO:0007669"/>
    <property type="project" value="TreeGrafter"/>
</dbReference>
<dbReference type="Gene3D" id="2.60.40.10">
    <property type="entry name" value="Immunoglobulins"/>
    <property type="match status" value="1"/>
</dbReference>
<keyword evidence="3 9" id="KW-0812">Transmembrane</keyword>
<feature type="transmembrane region" description="Helical" evidence="9">
    <location>
        <begin position="251"/>
        <end position="272"/>
    </location>
</feature>
<keyword evidence="5 9" id="KW-0472">Membrane</keyword>
<dbReference type="InterPro" id="IPR013147">
    <property type="entry name" value="CD47-like_TM"/>
</dbReference>
<evidence type="ECO:0000259" key="10">
    <source>
        <dbReference type="PROSITE" id="PS50835"/>
    </source>
</evidence>
<dbReference type="InterPro" id="IPR013270">
    <property type="entry name" value="CD47_Vset"/>
</dbReference>
<feature type="domain" description="Ig-like" evidence="10">
    <location>
        <begin position="9"/>
        <end position="115"/>
    </location>
</feature>
<feature type="transmembrane region" description="Helical" evidence="9">
    <location>
        <begin position="192"/>
        <end position="212"/>
    </location>
</feature>
<dbReference type="InterPro" id="IPR007110">
    <property type="entry name" value="Ig-like_dom"/>
</dbReference>
<dbReference type="PANTHER" id="PTHR10613:SF0">
    <property type="entry name" value="LEUKOCYTE SURFACE ANTIGEN CD47"/>
    <property type="match status" value="1"/>
</dbReference>
<dbReference type="GO" id="GO:0005886">
    <property type="term" value="C:plasma membrane"/>
    <property type="evidence" value="ECO:0007669"/>
    <property type="project" value="UniProtKB-SubCell"/>
</dbReference>
<dbReference type="Pfam" id="PF08204">
    <property type="entry name" value="V-set_CD47"/>
    <property type="match status" value="1"/>
</dbReference>
<evidence type="ECO:0000256" key="2">
    <source>
        <dbReference type="ARBA" id="ARBA00015454"/>
    </source>
</evidence>
<sequence length="273" mass="29423">GSAQLSLVGESIIEKNDCNKTVILPCRVTNLKEKNEKLMFVTWKKEKVPIFSYDGEEKKSDAKPSFLSARLLSQADLINGVASLVLDSREATVGNYSCEVTESNREGEIKMELINSSGSWFLLVERAVIISLMSLLVVLCTVQLSLIGLKYEIESQRKVCIIVALVIFAVIAIVGAVLFVQDGYTVQSQAGLGLTVIPAVILVPLQYVMFGIGDLPQATFALIGLKLLGYVIAVVGFALCVSACPQLHGSVLIAGFAIMAIASLLSLAYVFIM</sequence>
<protein>
    <recommendedName>
        <fullName evidence="2">Leukocyte surface antigen CD47</fullName>
    </recommendedName>
    <alternativeName>
        <fullName evidence="8">Integrin-associated protein</fullName>
    </alternativeName>
</protein>